<accession>A0A6A5QA16</accession>
<name>A0A6A5QA16_AMPQU</name>
<keyword evidence="3" id="KW-1185">Reference proteome</keyword>
<proteinExistence type="predicted"/>
<evidence type="ECO:0000256" key="1">
    <source>
        <dbReference type="SAM" id="MobiDB-lite"/>
    </source>
</evidence>
<feature type="compositionally biased region" description="Basic and acidic residues" evidence="1">
    <location>
        <begin position="82"/>
        <end position="93"/>
    </location>
</feature>
<dbReference type="OrthoDB" id="3787552at2759"/>
<feature type="region of interest" description="Disordered" evidence="1">
    <location>
        <begin position="82"/>
        <end position="108"/>
    </location>
</feature>
<evidence type="ECO:0000313" key="3">
    <source>
        <dbReference type="Proteomes" id="UP000800096"/>
    </source>
</evidence>
<organism evidence="2 3">
    <name type="scientific">Ampelomyces quisqualis</name>
    <name type="common">Powdery mildew agent</name>
    <dbReference type="NCBI Taxonomy" id="50730"/>
    <lineage>
        <taxon>Eukaryota</taxon>
        <taxon>Fungi</taxon>
        <taxon>Dikarya</taxon>
        <taxon>Ascomycota</taxon>
        <taxon>Pezizomycotina</taxon>
        <taxon>Dothideomycetes</taxon>
        <taxon>Pleosporomycetidae</taxon>
        <taxon>Pleosporales</taxon>
        <taxon>Pleosporineae</taxon>
        <taxon>Phaeosphaeriaceae</taxon>
        <taxon>Ampelomyces</taxon>
    </lineage>
</organism>
<reference evidence="2" key="1">
    <citation type="journal article" date="2020" name="Stud. Mycol.">
        <title>101 Dothideomycetes genomes: a test case for predicting lifestyles and emergence of pathogens.</title>
        <authorList>
            <person name="Haridas S."/>
            <person name="Albert R."/>
            <person name="Binder M."/>
            <person name="Bloem J."/>
            <person name="Labutti K."/>
            <person name="Salamov A."/>
            <person name="Andreopoulos B."/>
            <person name="Baker S."/>
            <person name="Barry K."/>
            <person name="Bills G."/>
            <person name="Bluhm B."/>
            <person name="Cannon C."/>
            <person name="Castanera R."/>
            <person name="Culley D."/>
            <person name="Daum C."/>
            <person name="Ezra D."/>
            <person name="Gonzalez J."/>
            <person name="Henrissat B."/>
            <person name="Kuo A."/>
            <person name="Liang C."/>
            <person name="Lipzen A."/>
            <person name="Lutzoni F."/>
            <person name="Magnuson J."/>
            <person name="Mondo S."/>
            <person name="Nolan M."/>
            <person name="Ohm R."/>
            <person name="Pangilinan J."/>
            <person name="Park H.-J."/>
            <person name="Ramirez L."/>
            <person name="Alfaro M."/>
            <person name="Sun H."/>
            <person name="Tritt A."/>
            <person name="Yoshinaga Y."/>
            <person name="Zwiers L.-H."/>
            <person name="Turgeon B."/>
            <person name="Goodwin S."/>
            <person name="Spatafora J."/>
            <person name="Crous P."/>
            <person name="Grigoriev I."/>
        </authorList>
    </citation>
    <scope>NUCLEOTIDE SEQUENCE</scope>
    <source>
        <strain evidence="2">HMLAC05119</strain>
    </source>
</reference>
<evidence type="ECO:0000313" key="2">
    <source>
        <dbReference type="EMBL" id="KAF1912212.1"/>
    </source>
</evidence>
<gene>
    <name evidence="2" type="ORF">BDU57DRAFT_582279</name>
</gene>
<dbReference type="EMBL" id="ML979140">
    <property type="protein sequence ID" value="KAF1912212.1"/>
    <property type="molecule type" value="Genomic_DNA"/>
</dbReference>
<dbReference type="AlphaFoldDB" id="A0A6A5QA16"/>
<sequence length="108" mass="12168">MGKNTGTIHHCVGCEHRIGDISPGNCDVAPHRVGNQRLVFCKKHEMACRNGCRGWYHLKNQEGCLKCEGRWTAEANRAKAAEAKKKADAKHMADQSFWNPPKDRKRPS</sequence>
<protein>
    <submittedName>
        <fullName evidence="2">Uncharacterized protein</fullName>
    </submittedName>
</protein>
<dbReference type="Proteomes" id="UP000800096">
    <property type="component" value="Unassembled WGS sequence"/>
</dbReference>